<dbReference type="InterPro" id="IPR023187">
    <property type="entry name" value="Tscrpt_reg_MarR-type_CS"/>
</dbReference>
<organism evidence="6 7">
    <name type="scientific">Planosporangium thailandense</name>
    <dbReference type="NCBI Taxonomy" id="765197"/>
    <lineage>
        <taxon>Bacteria</taxon>
        <taxon>Bacillati</taxon>
        <taxon>Actinomycetota</taxon>
        <taxon>Actinomycetes</taxon>
        <taxon>Micromonosporales</taxon>
        <taxon>Micromonosporaceae</taxon>
        <taxon>Planosporangium</taxon>
    </lineage>
</organism>
<name>A0ABX0Y296_9ACTN</name>
<accession>A0ABX0Y296</accession>
<evidence type="ECO:0000259" key="5">
    <source>
        <dbReference type="PROSITE" id="PS50995"/>
    </source>
</evidence>
<dbReference type="Pfam" id="PF12802">
    <property type="entry name" value="MarR_2"/>
    <property type="match status" value="1"/>
</dbReference>
<sequence length="211" mass="21933">MRQADKPVTTSGADFPAGDSPPRLDEQLRAFVKALRVARQRLTIQDAPVHPGMVGILAAIACAGEGGGCHPKELAARCALDASTISRAVAALVERGLVRRSPDPADGRARLLTLTPDGRTALAKVEQLQSVHLAEALRDWTAEEVDAFAVALGRFVAGLTAHLDAAHPDGMYARAAPPAVTSPATGAPPDAAPESSDDRSQPETSKLEAAL</sequence>
<evidence type="ECO:0000256" key="3">
    <source>
        <dbReference type="ARBA" id="ARBA00023163"/>
    </source>
</evidence>
<dbReference type="PANTHER" id="PTHR33164:SF57">
    <property type="entry name" value="MARR-FAMILY TRANSCRIPTIONAL REGULATOR"/>
    <property type="match status" value="1"/>
</dbReference>
<dbReference type="InterPro" id="IPR011991">
    <property type="entry name" value="ArsR-like_HTH"/>
</dbReference>
<keyword evidence="1" id="KW-0805">Transcription regulation</keyword>
<dbReference type="InterPro" id="IPR036388">
    <property type="entry name" value="WH-like_DNA-bd_sf"/>
</dbReference>
<dbReference type="Gene3D" id="1.10.10.10">
    <property type="entry name" value="Winged helix-like DNA-binding domain superfamily/Winged helix DNA-binding domain"/>
    <property type="match status" value="1"/>
</dbReference>
<dbReference type="PROSITE" id="PS01117">
    <property type="entry name" value="HTH_MARR_1"/>
    <property type="match status" value="1"/>
</dbReference>
<evidence type="ECO:0000256" key="2">
    <source>
        <dbReference type="ARBA" id="ARBA00023125"/>
    </source>
</evidence>
<feature type="region of interest" description="Disordered" evidence="4">
    <location>
        <begin position="173"/>
        <end position="211"/>
    </location>
</feature>
<dbReference type="PANTHER" id="PTHR33164">
    <property type="entry name" value="TRANSCRIPTIONAL REGULATOR, MARR FAMILY"/>
    <property type="match status" value="1"/>
</dbReference>
<dbReference type="CDD" id="cd00090">
    <property type="entry name" value="HTH_ARSR"/>
    <property type="match status" value="1"/>
</dbReference>
<dbReference type="InterPro" id="IPR000835">
    <property type="entry name" value="HTH_MarR-typ"/>
</dbReference>
<keyword evidence="2" id="KW-0238">DNA-binding</keyword>
<evidence type="ECO:0000313" key="6">
    <source>
        <dbReference type="EMBL" id="NJC71695.1"/>
    </source>
</evidence>
<gene>
    <name evidence="6" type="ORF">HC031_18500</name>
</gene>
<evidence type="ECO:0000256" key="1">
    <source>
        <dbReference type="ARBA" id="ARBA00023015"/>
    </source>
</evidence>
<dbReference type="SMART" id="SM00347">
    <property type="entry name" value="HTH_MARR"/>
    <property type="match status" value="1"/>
</dbReference>
<dbReference type="InterPro" id="IPR036390">
    <property type="entry name" value="WH_DNA-bd_sf"/>
</dbReference>
<evidence type="ECO:0000256" key="4">
    <source>
        <dbReference type="SAM" id="MobiDB-lite"/>
    </source>
</evidence>
<dbReference type="RefSeq" id="WP_167926603.1">
    <property type="nucleotide sequence ID" value="NZ_JAATVY010000013.1"/>
</dbReference>
<keyword evidence="3" id="KW-0804">Transcription</keyword>
<feature type="region of interest" description="Disordered" evidence="4">
    <location>
        <begin position="1"/>
        <end position="22"/>
    </location>
</feature>
<dbReference type="PRINTS" id="PR00598">
    <property type="entry name" value="HTHMARR"/>
</dbReference>
<feature type="domain" description="HTH marR-type" evidence="5">
    <location>
        <begin position="21"/>
        <end position="157"/>
    </location>
</feature>
<dbReference type="PROSITE" id="PS50995">
    <property type="entry name" value="HTH_MARR_2"/>
    <property type="match status" value="1"/>
</dbReference>
<dbReference type="EMBL" id="JAATVY010000013">
    <property type="protein sequence ID" value="NJC71695.1"/>
    <property type="molecule type" value="Genomic_DNA"/>
</dbReference>
<keyword evidence="7" id="KW-1185">Reference proteome</keyword>
<comment type="caution">
    <text evidence="6">The sequence shown here is derived from an EMBL/GenBank/DDBJ whole genome shotgun (WGS) entry which is preliminary data.</text>
</comment>
<reference evidence="6 7" key="1">
    <citation type="submission" date="2020-03" db="EMBL/GenBank/DDBJ databases">
        <title>WGS of the type strain of Planosporangium spp.</title>
        <authorList>
            <person name="Thawai C."/>
        </authorList>
    </citation>
    <scope>NUCLEOTIDE SEQUENCE [LARGE SCALE GENOMIC DNA]</scope>
    <source>
        <strain evidence="6 7">TBRC 5610</strain>
    </source>
</reference>
<evidence type="ECO:0000313" key="7">
    <source>
        <dbReference type="Proteomes" id="UP000722989"/>
    </source>
</evidence>
<dbReference type="InterPro" id="IPR039422">
    <property type="entry name" value="MarR/SlyA-like"/>
</dbReference>
<dbReference type="SUPFAM" id="SSF46785">
    <property type="entry name" value="Winged helix' DNA-binding domain"/>
    <property type="match status" value="1"/>
</dbReference>
<protein>
    <submittedName>
        <fullName evidence="6">Winged helix-turn-helix transcriptional regulator</fullName>
    </submittedName>
</protein>
<dbReference type="Proteomes" id="UP000722989">
    <property type="component" value="Unassembled WGS sequence"/>
</dbReference>
<proteinExistence type="predicted"/>